<reference evidence="1 2" key="1">
    <citation type="journal article" date="2017" name="Nature">
        <title>The Apostasia genome and the evolution of orchids.</title>
        <authorList>
            <person name="Zhang G.Q."/>
            <person name="Liu K.W."/>
            <person name="Li Z."/>
            <person name="Lohaus R."/>
            <person name="Hsiao Y.Y."/>
            <person name="Niu S.C."/>
            <person name="Wang J.Y."/>
            <person name="Lin Y.C."/>
            <person name="Xu Q."/>
            <person name="Chen L.J."/>
            <person name="Yoshida K."/>
            <person name="Fujiwara S."/>
            <person name="Wang Z.W."/>
            <person name="Zhang Y.Q."/>
            <person name="Mitsuda N."/>
            <person name="Wang M."/>
            <person name="Liu G.H."/>
            <person name="Pecoraro L."/>
            <person name="Huang H.X."/>
            <person name="Xiao X.J."/>
            <person name="Lin M."/>
            <person name="Wu X.Y."/>
            <person name="Wu W.L."/>
            <person name="Chen Y.Y."/>
            <person name="Chang S.B."/>
            <person name="Sakamoto S."/>
            <person name="Ohme-Takagi M."/>
            <person name="Yagi M."/>
            <person name="Zeng S.J."/>
            <person name="Shen C.Y."/>
            <person name="Yeh C.M."/>
            <person name="Luo Y.B."/>
            <person name="Tsai W.C."/>
            <person name="Van de Peer Y."/>
            <person name="Liu Z.J."/>
        </authorList>
    </citation>
    <scope>NUCLEOTIDE SEQUENCE [LARGE SCALE GENOMIC DNA]</scope>
    <source>
        <strain evidence="2">cv. Shenzhen</strain>
        <tissue evidence="1">Stem</tissue>
    </source>
</reference>
<dbReference type="EMBL" id="KZ451888">
    <property type="protein sequence ID" value="PKA65970.1"/>
    <property type="molecule type" value="Genomic_DNA"/>
</dbReference>
<protein>
    <submittedName>
        <fullName evidence="1">Uncharacterized protein</fullName>
    </submittedName>
</protein>
<gene>
    <name evidence="1" type="ORF">AXF42_Ash010379</name>
</gene>
<evidence type="ECO:0000313" key="1">
    <source>
        <dbReference type="EMBL" id="PKA65970.1"/>
    </source>
</evidence>
<proteinExistence type="predicted"/>
<organism evidence="1 2">
    <name type="scientific">Apostasia shenzhenica</name>
    <dbReference type="NCBI Taxonomy" id="1088818"/>
    <lineage>
        <taxon>Eukaryota</taxon>
        <taxon>Viridiplantae</taxon>
        <taxon>Streptophyta</taxon>
        <taxon>Embryophyta</taxon>
        <taxon>Tracheophyta</taxon>
        <taxon>Spermatophyta</taxon>
        <taxon>Magnoliopsida</taxon>
        <taxon>Liliopsida</taxon>
        <taxon>Asparagales</taxon>
        <taxon>Orchidaceae</taxon>
        <taxon>Apostasioideae</taxon>
        <taxon>Apostasia</taxon>
    </lineage>
</organism>
<dbReference type="Proteomes" id="UP000236161">
    <property type="component" value="Unassembled WGS sequence"/>
</dbReference>
<dbReference type="AlphaFoldDB" id="A0A2I0BDV0"/>
<name>A0A2I0BDV0_9ASPA</name>
<keyword evidence="2" id="KW-1185">Reference proteome</keyword>
<sequence>MGIVIRSMTIRWSLFEPCSDAILLRSAVIQASGSASKSSSMWLLQLQILRKKLIEIAIDFFGQLLIPVTSCTGRTERKWWVNLELFSHSDVSLDMHLVRPSAYMAGSHWASEQKGRKFQLPSPPLVHPCIKRVTEISIVVFHLAIVRKMLAMILIVADQIAIARSKSGLERPRLASNLSRPWRS</sequence>
<evidence type="ECO:0000313" key="2">
    <source>
        <dbReference type="Proteomes" id="UP000236161"/>
    </source>
</evidence>
<accession>A0A2I0BDV0</accession>